<reference evidence="1 2" key="1">
    <citation type="submission" date="2020-12" db="EMBL/GenBank/DDBJ databases">
        <title>Whole genome sequences of gut porcine anaerobes.</title>
        <authorList>
            <person name="Kubasova T."/>
            <person name="Jahodarova E."/>
            <person name="Rychlik I."/>
        </authorList>
    </citation>
    <scope>NUCLEOTIDE SEQUENCE [LARGE SCALE GENOMIC DNA]</scope>
    <source>
        <strain evidence="1 2">An925</strain>
    </source>
</reference>
<evidence type="ECO:0000313" key="1">
    <source>
        <dbReference type="EMBL" id="MCF2563989.1"/>
    </source>
</evidence>
<gene>
    <name evidence="1" type="ORF">I6E12_07685</name>
</gene>
<comment type="caution">
    <text evidence="1">The sequence shown here is derived from an EMBL/GenBank/DDBJ whole genome shotgun (WGS) entry which is preliminary data.</text>
</comment>
<evidence type="ECO:0000313" key="2">
    <source>
        <dbReference type="Proteomes" id="UP001200470"/>
    </source>
</evidence>
<dbReference type="Proteomes" id="UP001200470">
    <property type="component" value="Unassembled WGS sequence"/>
</dbReference>
<sequence length="49" mass="5174">MPQTIAADGLQELSQLVTDQQSGACSSRADEICGEYSDVILGRIDETGT</sequence>
<organism evidence="1 2">
    <name type="scientific">Xylanibacter brevis</name>
    <dbReference type="NCBI Taxonomy" id="83231"/>
    <lineage>
        <taxon>Bacteria</taxon>
        <taxon>Pseudomonadati</taxon>
        <taxon>Bacteroidota</taxon>
        <taxon>Bacteroidia</taxon>
        <taxon>Bacteroidales</taxon>
        <taxon>Prevotellaceae</taxon>
        <taxon>Xylanibacter</taxon>
    </lineage>
</organism>
<proteinExistence type="predicted"/>
<dbReference type="RefSeq" id="WP_301638159.1">
    <property type="nucleotide sequence ID" value="NZ_JADYTN010000015.1"/>
</dbReference>
<keyword evidence="2" id="KW-1185">Reference proteome</keyword>
<accession>A0ABS9CII4</accession>
<dbReference type="EMBL" id="JADYTN010000015">
    <property type="protein sequence ID" value="MCF2563989.1"/>
    <property type="molecule type" value="Genomic_DNA"/>
</dbReference>
<protein>
    <submittedName>
        <fullName evidence="1">Uncharacterized protein</fullName>
    </submittedName>
</protein>
<name>A0ABS9CII4_9BACT</name>